<accession>A0A840MTC2</accession>
<name>A0A840MTC2_9PROT</name>
<feature type="non-terminal residue" evidence="1">
    <location>
        <position position="697"/>
    </location>
</feature>
<dbReference type="EMBL" id="JACHHY010000071">
    <property type="protein sequence ID" value="MBB5020655.1"/>
    <property type="molecule type" value="Genomic_DNA"/>
</dbReference>
<dbReference type="GO" id="GO:0047464">
    <property type="term" value="F:heparosan-N-sulfate-glucuronate 5-epimerase activity"/>
    <property type="evidence" value="ECO:0007669"/>
    <property type="project" value="InterPro"/>
</dbReference>
<feature type="non-terminal residue" evidence="1">
    <location>
        <position position="1"/>
    </location>
</feature>
<dbReference type="NCBIfam" id="TIGR01643">
    <property type="entry name" value="YD_repeat_2x"/>
    <property type="match status" value="1"/>
</dbReference>
<proteinExistence type="predicted"/>
<evidence type="ECO:0000313" key="2">
    <source>
        <dbReference type="Proteomes" id="UP000575898"/>
    </source>
</evidence>
<dbReference type="AlphaFoldDB" id="A0A840MTC2"/>
<sequence length="697" mass="77614">FDAAGRQTASVDALGYVTEYRYDAIGNRIASTRHATPLSSRLMEEPQARERFLPSDASRFTLLPGEPQQADRVKWINSQIQLTSGPSAQPNWPGARLAGLNLAVTPTKSVRYRAEVKLDSPQAQLMWRVYGTKDGLAGWHGLLFANGQLQSDTKLGDQSSTKVLKASFTEGVTYVVEQEITATGSVIYCYEKDKARTDGISTVFAGQWTQAADWLGHGTAGPNVAVGVATVSNFQLSEYTPHVSEQRYNTPDSDIDAWFVYINSGTINRVYDAERKQIVTQLQSTGTGLTGYQLTKDRGHNAWNSPGRVISWDMKYREPFNFFVSVQTNKGRRFIAYGSGNAAPTGSGNAEYVQYPMGNINDGQWHTVTRDLQADLSALQPDTEILSVDALLIHGSGRVGEVSVKTVSSETSLQQMQRLLRPSLADQQTRYIYDVAGRQRYQVDATGQITEYQYDMLGNRTETVQYTQGFVTQYNLSDSDIDAWFVYINSGTINRVYDAERKQIVTQLQSTGTGLTGYQLTKDRGHNAWNSPGRVISWDMKYREPFNFFVSVQTNKGRRFIAYGSGNAAPTGSGNAEYVQYPMGNINDGQWHTVTRDLQADLSALQPDTEILSVDALLIHGSGRVGEVSVKTVSSETSLQQMQRLLRPSTTNRRLRNLYDTANRLRFQIASDNTVTENRYDSFGNILQQIRYAKPVV</sequence>
<dbReference type="InterPro" id="IPR006530">
    <property type="entry name" value="YD"/>
</dbReference>
<evidence type="ECO:0000313" key="1">
    <source>
        <dbReference type="EMBL" id="MBB5020655.1"/>
    </source>
</evidence>
<dbReference type="PANTHER" id="PTHR13174">
    <property type="entry name" value="D-GLUCURONYL C5-EPIMERASE"/>
    <property type="match status" value="1"/>
</dbReference>
<protein>
    <submittedName>
        <fullName evidence="1">YD repeat-containing protein</fullName>
    </submittedName>
</protein>
<dbReference type="GO" id="GO:0015012">
    <property type="term" value="P:heparan sulfate proteoglycan biosynthetic process"/>
    <property type="evidence" value="ECO:0007669"/>
    <property type="project" value="InterPro"/>
</dbReference>
<keyword evidence="2" id="KW-1185">Reference proteome</keyword>
<dbReference type="Pfam" id="PF05593">
    <property type="entry name" value="RHS_repeat"/>
    <property type="match status" value="1"/>
</dbReference>
<dbReference type="Proteomes" id="UP000575898">
    <property type="component" value="Unassembled WGS sequence"/>
</dbReference>
<organism evidence="1 2">
    <name type="scientific">Chitinivorax tropicus</name>
    <dbReference type="NCBI Taxonomy" id="714531"/>
    <lineage>
        <taxon>Bacteria</taxon>
        <taxon>Pseudomonadati</taxon>
        <taxon>Pseudomonadota</taxon>
        <taxon>Betaproteobacteria</taxon>
        <taxon>Chitinivorax</taxon>
    </lineage>
</organism>
<dbReference type="InterPro" id="IPR031325">
    <property type="entry name" value="RHS_repeat"/>
</dbReference>
<gene>
    <name evidence="1" type="ORF">HNQ59_003980</name>
</gene>
<dbReference type="InterPro" id="IPR039721">
    <property type="entry name" value="C5-epimerase"/>
</dbReference>
<reference evidence="1 2" key="1">
    <citation type="submission" date="2020-08" db="EMBL/GenBank/DDBJ databases">
        <title>Genomic Encyclopedia of Type Strains, Phase IV (KMG-IV): sequencing the most valuable type-strain genomes for metagenomic binning, comparative biology and taxonomic classification.</title>
        <authorList>
            <person name="Goeker M."/>
        </authorList>
    </citation>
    <scope>NUCLEOTIDE SEQUENCE [LARGE SCALE GENOMIC DNA]</scope>
    <source>
        <strain evidence="1 2">DSM 27165</strain>
    </source>
</reference>
<dbReference type="PANTHER" id="PTHR13174:SF3">
    <property type="entry name" value="D-GLUCURONYL C5-EPIMERASE"/>
    <property type="match status" value="1"/>
</dbReference>
<comment type="caution">
    <text evidence="1">The sequence shown here is derived from an EMBL/GenBank/DDBJ whole genome shotgun (WGS) entry which is preliminary data.</text>
</comment>